<keyword evidence="12" id="KW-0539">Nucleus</keyword>
<dbReference type="Pfam" id="PF16278">
    <property type="entry name" value="zf-C2HE"/>
    <property type="match status" value="1"/>
</dbReference>
<keyword evidence="9" id="KW-0862">Zinc</keyword>
<keyword evidence="5" id="KW-0963">Cytoplasm</keyword>
<dbReference type="GO" id="GO:0003697">
    <property type="term" value="F:single-stranded DNA binding"/>
    <property type="evidence" value="ECO:0007669"/>
    <property type="project" value="TreeGrafter"/>
</dbReference>
<dbReference type="RefSeq" id="XP_033379907.1">
    <property type="nucleotide sequence ID" value="XM_033522756.1"/>
</dbReference>
<evidence type="ECO:0000256" key="7">
    <source>
        <dbReference type="ARBA" id="ARBA00022763"/>
    </source>
</evidence>
<dbReference type="InterPro" id="IPR032566">
    <property type="entry name" value="Znf-C2HE"/>
</dbReference>
<keyword evidence="10" id="KW-0238">DNA-binding</keyword>
<accession>A0A6A5XEP8</accession>
<evidence type="ECO:0000259" key="20">
    <source>
        <dbReference type="Pfam" id="PF01230"/>
    </source>
</evidence>
<evidence type="ECO:0000256" key="10">
    <source>
        <dbReference type="ARBA" id="ARBA00023125"/>
    </source>
</evidence>
<dbReference type="OrthoDB" id="3512845at2759"/>
<keyword evidence="11" id="KW-0234">DNA repair</keyword>
<organism evidence="22 23">
    <name type="scientific">Aaosphaeria arxii CBS 175.79</name>
    <dbReference type="NCBI Taxonomy" id="1450172"/>
    <lineage>
        <taxon>Eukaryota</taxon>
        <taxon>Fungi</taxon>
        <taxon>Dikarya</taxon>
        <taxon>Ascomycota</taxon>
        <taxon>Pezizomycotina</taxon>
        <taxon>Dothideomycetes</taxon>
        <taxon>Pleosporomycetidae</taxon>
        <taxon>Pleosporales</taxon>
        <taxon>Pleosporales incertae sedis</taxon>
        <taxon>Aaosphaeria</taxon>
    </lineage>
</organism>
<name>A0A6A5XEP8_9PLEO</name>
<evidence type="ECO:0000256" key="2">
    <source>
        <dbReference type="ARBA" id="ARBA00004496"/>
    </source>
</evidence>
<dbReference type="PANTHER" id="PTHR12486:SF4">
    <property type="entry name" value="APRATAXIN"/>
    <property type="match status" value="1"/>
</dbReference>
<protein>
    <recommendedName>
        <fullName evidence="17">Aprataxin-like protein</fullName>
        <ecNumber evidence="4">3.6.1.71</ecNumber>
        <ecNumber evidence="3">3.6.1.72</ecNumber>
    </recommendedName>
    <alternativeName>
        <fullName evidence="18">Hit family protein 3</fullName>
    </alternativeName>
</protein>
<evidence type="ECO:0000256" key="18">
    <source>
        <dbReference type="ARBA" id="ARBA00076243"/>
    </source>
</evidence>
<dbReference type="Pfam" id="PF01230">
    <property type="entry name" value="HIT"/>
    <property type="match status" value="1"/>
</dbReference>
<dbReference type="PANTHER" id="PTHR12486">
    <property type="entry name" value="APRATAXIN-RELATED"/>
    <property type="match status" value="1"/>
</dbReference>
<dbReference type="GO" id="GO:0000012">
    <property type="term" value="P:single strand break repair"/>
    <property type="evidence" value="ECO:0007669"/>
    <property type="project" value="TreeGrafter"/>
</dbReference>
<proteinExistence type="predicted"/>
<dbReference type="GO" id="GO:1990165">
    <property type="term" value="F:single-strand break-containing DNA binding"/>
    <property type="evidence" value="ECO:0007669"/>
    <property type="project" value="TreeGrafter"/>
</dbReference>
<comment type="catalytic activity">
    <reaction evidence="14">
        <text>a 5'-end adenosine-5'-diphospho-5'-2'-deoxyribonucleoside-DNA + H2O = a 5'-end 5'-phospho-2'-deoxyribonucleoside-DNA + AMP + 2 H(+)</text>
        <dbReference type="Rhea" id="RHEA:52128"/>
        <dbReference type="Rhea" id="RHEA-COMP:13180"/>
        <dbReference type="Rhea" id="RHEA-COMP:13181"/>
        <dbReference type="ChEBI" id="CHEBI:15377"/>
        <dbReference type="ChEBI" id="CHEBI:15378"/>
        <dbReference type="ChEBI" id="CHEBI:136412"/>
        <dbReference type="ChEBI" id="CHEBI:136413"/>
        <dbReference type="ChEBI" id="CHEBI:456215"/>
        <dbReference type="EC" id="3.6.1.71"/>
    </reaction>
</comment>
<dbReference type="GO" id="GO:0005737">
    <property type="term" value="C:cytoplasm"/>
    <property type="evidence" value="ECO:0007669"/>
    <property type="project" value="UniProtKB-SubCell"/>
</dbReference>
<evidence type="ECO:0000256" key="16">
    <source>
        <dbReference type="ARBA" id="ARBA00059438"/>
    </source>
</evidence>
<evidence type="ECO:0000256" key="5">
    <source>
        <dbReference type="ARBA" id="ARBA00022490"/>
    </source>
</evidence>
<dbReference type="GO" id="GO:0046872">
    <property type="term" value="F:metal ion binding"/>
    <property type="evidence" value="ECO:0007669"/>
    <property type="project" value="UniProtKB-KW"/>
</dbReference>
<evidence type="ECO:0000256" key="8">
    <source>
        <dbReference type="ARBA" id="ARBA00022801"/>
    </source>
</evidence>
<dbReference type="EC" id="3.6.1.71" evidence="4"/>
<reference evidence="22" key="1">
    <citation type="journal article" date="2020" name="Stud. Mycol.">
        <title>101 Dothideomycetes genomes: a test case for predicting lifestyles and emergence of pathogens.</title>
        <authorList>
            <person name="Haridas S."/>
            <person name="Albert R."/>
            <person name="Binder M."/>
            <person name="Bloem J."/>
            <person name="Labutti K."/>
            <person name="Salamov A."/>
            <person name="Andreopoulos B."/>
            <person name="Baker S."/>
            <person name="Barry K."/>
            <person name="Bills G."/>
            <person name="Bluhm B."/>
            <person name="Cannon C."/>
            <person name="Castanera R."/>
            <person name="Culley D."/>
            <person name="Daum C."/>
            <person name="Ezra D."/>
            <person name="Gonzalez J."/>
            <person name="Henrissat B."/>
            <person name="Kuo A."/>
            <person name="Liang C."/>
            <person name="Lipzen A."/>
            <person name="Lutzoni F."/>
            <person name="Magnuson J."/>
            <person name="Mondo S."/>
            <person name="Nolan M."/>
            <person name="Ohm R."/>
            <person name="Pangilinan J."/>
            <person name="Park H.-J."/>
            <person name="Ramirez L."/>
            <person name="Alfaro M."/>
            <person name="Sun H."/>
            <person name="Tritt A."/>
            <person name="Yoshinaga Y."/>
            <person name="Zwiers L.-H."/>
            <person name="Turgeon B."/>
            <person name="Goodwin S."/>
            <person name="Spatafora J."/>
            <person name="Crous P."/>
            <person name="Grigoriev I."/>
        </authorList>
    </citation>
    <scope>NUCLEOTIDE SEQUENCE</scope>
    <source>
        <strain evidence="22">CBS 175.79</strain>
    </source>
</reference>
<dbReference type="GeneID" id="54280153"/>
<feature type="region of interest" description="Disordered" evidence="19">
    <location>
        <begin position="1"/>
        <end position="23"/>
    </location>
</feature>
<dbReference type="FunFam" id="3.30.428.10:FF:000017">
    <property type="entry name" value="Aprataxin-like protein"/>
    <property type="match status" value="1"/>
</dbReference>
<evidence type="ECO:0000259" key="21">
    <source>
        <dbReference type="Pfam" id="PF16278"/>
    </source>
</evidence>
<keyword evidence="6" id="KW-0479">Metal-binding</keyword>
<keyword evidence="8" id="KW-0378">Hydrolase</keyword>
<dbReference type="InterPro" id="IPR011146">
    <property type="entry name" value="HIT-like"/>
</dbReference>
<dbReference type="SUPFAM" id="SSF54197">
    <property type="entry name" value="HIT-like"/>
    <property type="match status" value="1"/>
</dbReference>
<dbReference type="InterPro" id="IPR036265">
    <property type="entry name" value="HIT-like_sf"/>
</dbReference>
<feature type="domain" description="HIT" evidence="20">
    <location>
        <begin position="44"/>
        <end position="183"/>
    </location>
</feature>
<evidence type="ECO:0000256" key="13">
    <source>
        <dbReference type="ARBA" id="ARBA00024601"/>
    </source>
</evidence>
<evidence type="ECO:0000256" key="19">
    <source>
        <dbReference type="SAM" id="MobiDB-lite"/>
    </source>
</evidence>
<keyword evidence="23" id="KW-1185">Reference proteome</keyword>
<dbReference type="GO" id="GO:0030983">
    <property type="term" value="F:mismatched DNA binding"/>
    <property type="evidence" value="ECO:0007669"/>
    <property type="project" value="TreeGrafter"/>
</dbReference>
<gene>
    <name evidence="22" type="ORF">BU24DRAFT_284169</name>
</gene>
<feature type="region of interest" description="Disordered" evidence="19">
    <location>
        <begin position="132"/>
        <end position="152"/>
    </location>
</feature>
<dbReference type="GO" id="GO:0003725">
    <property type="term" value="F:double-stranded RNA binding"/>
    <property type="evidence" value="ECO:0007669"/>
    <property type="project" value="TreeGrafter"/>
</dbReference>
<evidence type="ECO:0000256" key="4">
    <source>
        <dbReference type="ARBA" id="ARBA00012496"/>
    </source>
</evidence>
<evidence type="ECO:0000313" key="22">
    <source>
        <dbReference type="EMBL" id="KAF2011568.1"/>
    </source>
</evidence>
<evidence type="ECO:0000256" key="12">
    <source>
        <dbReference type="ARBA" id="ARBA00023242"/>
    </source>
</evidence>
<sequence>MTAAKKPKPAAPVAAQAPPKRHAFDPRHGLGVYIEHPEKNPEGLVVEYDDDWVVIRDKYPKASVHLLLIPRDPEIYSEHPLHALSKRPELLADAHKRVDRLKRFVASDLRRMYGKTSAADQPYQTALEELMTSDKTPPPASERSERDEQLPAGRDWMSEVVAGVHTHPSMNHMHIHILSRESHSPCLKHKKHYLSFHSSFFVGLDELPLDEERDRKRFHPGDWPQWDMLCWRCGKNFGQKFAALKRHIEEEFEEWKRE</sequence>
<evidence type="ECO:0000256" key="9">
    <source>
        <dbReference type="ARBA" id="ARBA00022833"/>
    </source>
</evidence>
<dbReference type="Proteomes" id="UP000799778">
    <property type="component" value="Unassembled WGS sequence"/>
</dbReference>
<evidence type="ECO:0000313" key="23">
    <source>
        <dbReference type="Proteomes" id="UP000799778"/>
    </source>
</evidence>
<comment type="subcellular location">
    <subcellularLocation>
        <location evidence="2">Cytoplasm</location>
    </subcellularLocation>
    <subcellularLocation>
        <location evidence="1">Nucleus</location>
    </subcellularLocation>
</comment>
<evidence type="ECO:0000256" key="1">
    <source>
        <dbReference type="ARBA" id="ARBA00004123"/>
    </source>
</evidence>
<keyword evidence="7" id="KW-0227">DNA damage</keyword>
<dbReference type="AlphaFoldDB" id="A0A6A5XEP8"/>
<dbReference type="EC" id="3.6.1.72" evidence="3"/>
<dbReference type="EMBL" id="ML978074">
    <property type="protein sequence ID" value="KAF2011568.1"/>
    <property type="molecule type" value="Genomic_DNA"/>
</dbReference>
<evidence type="ECO:0000256" key="6">
    <source>
        <dbReference type="ARBA" id="ARBA00022723"/>
    </source>
</evidence>
<evidence type="ECO:0000256" key="15">
    <source>
        <dbReference type="ARBA" id="ARBA00044713"/>
    </source>
</evidence>
<feature type="domain" description="Aprataxin C2HE/C2H2/C2HC zinc finger" evidence="21">
    <location>
        <begin position="198"/>
        <end position="254"/>
    </location>
</feature>
<evidence type="ECO:0000256" key="17">
    <source>
        <dbReference type="ARBA" id="ARBA00068941"/>
    </source>
</evidence>
<dbReference type="Gene3D" id="3.30.428.10">
    <property type="entry name" value="HIT-like"/>
    <property type="match status" value="1"/>
</dbReference>
<comment type="function">
    <text evidence="16">DNA-binding protein involved in single-strand DNA break repair, double-strand DNA break repair and base excision repair. Resolves abortive DNA ligation intermediates formed either at base excision sites, or when DNA ligases attempt to repair non-ligatable breaks induced by reactive oxygen species. Catalyzes the release of adenylate groups covalently linked to 5'-phosphate termini, resulting in the production of 5'-phosphate termini that can be efficiently rejoined. Likewise, catalyzes the release of 3'-linked guanosine (DNAppG) and inosine (DNAppI) from DNA, but has higher specific activity with 5'-linked adenosine (AppDNA).</text>
</comment>
<dbReference type="GO" id="GO:0033699">
    <property type="term" value="F:DNA 5'-adenosine monophosphate hydrolase activity"/>
    <property type="evidence" value="ECO:0007669"/>
    <property type="project" value="UniProtKB-EC"/>
</dbReference>
<comment type="catalytic activity">
    <reaction evidence="15">
        <text>a 5'-end adenosine-5'-diphospho-5'-ribonucleoside-2'-deoxyribonucleotide-DNA + H2O = a 5'-end 5'-phospho-ribonucleoside-2'-deoxyribonucleotide-DNA + AMP + 2 H(+)</text>
        <dbReference type="Rhea" id="RHEA:52132"/>
        <dbReference type="Rhea" id="RHEA-COMP:13182"/>
        <dbReference type="Rhea" id="RHEA-COMP:13183"/>
        <dbReference type="ChEBI" id="CHEBI:15377"/>
        <dbReference type="ChEBI" id="CHEBI:15378"/>
        <dbReference type="ChEBI" id="CHEBI:136414"/>
        <dbReference type="ChEBI" id="CHEBI:136415"/>
        <dbReference type="ChEBI" id="CHEBI:456215"/>
        <dbReference type="EC" id="3.6.1.71"/>
    </reaction>
</comment>
<evidence type="ECO:0000256" key="3">
    <source>
        <dbReference type="ARBA" id="ARBA00012495"/>
    </source>
</evidence>
<dbReference type="GO" id="GO:0005634">
    <property type="term" value="C:nucleus"/>
    <property type="evidence" value="ECO:0007669"/>
    <property type="project" value="UniProtKB-SubCell"/>
</dbReference>
<evidence type="ECO:0000256" key="11">
    <source>
        <dbReference type="ARBA" id="ARBA00023204"/>
    </source>
</evidence>
<evidence type="ECO:0000256" key="14">
    <source>
        <dbReference type="ARBA" id="ARBA00044639"/>
    </source>
</evidence>
<dbReference type="GO" id="GO:0120108">
    <property type="term" value="F:DNA-3'-diphospho-5'-guanosine diphosphatase activity"/>
    <property type="evidence" value="ECO:0007669"/>
    <property type="project" value="UniProtKB-EC"/>
</dbReference>
<comment type="catalytic activity">
    <reaction evidence="13">
        <text>a 3'-end 2'-deoxyribonucleotide-3'-diphospho-5'-guanosine-DNA + H2O = a 3'-end 2'-deoxyribonucleotide 3'-phosphate-DNA + GMP + 2 H(+)</text>
        <dbReference type="Rhea" id="RHEA:52140"/>
        <dbReference type="Rhea" id="RHEA-COMP:13186"/>
        <dbReference type="Rhea" id="RHEA-COMP:13187"/>
        <dbReference type="ChEBI" id="CHEBI:15377"/>
        <dbReference type="ChEBI" id="CHEBI:15378"/>
        <dbReference type="ChEBI" id="CHEBI:58115"/>
        <dbReference type="ChEBI" id="CHEBI:136419"/>
        <dbReference type="ChEBI" id="CHEBI:136420"/>
        <dbReference type="EC" id="3.6.1.72"/>
    </reaction>
</comment>